<evidence type="ECO:0000256" key="1">
    <source>
        <dbReference type="PROSITE-ProRule" id="PRU00409"/>
    </source>
</evidence>
<dbReference type="EMBL" id="NMQU01000161">
    <property type="protein sequence ID" value="OXM43058.1"/>
    <property type="molecule type" value="Genomic_DNA"/>
</dbReference>
<evidence type="ECO:0000313" key="4">
    <source>
        <dbReference type="Proteomes" id="UP000215563"/>
    </source>
</evidence>
<sequence length="319" mass="34481">MTVLVLARDFDPTADAVIAALAARHVPVFRTDLAAFPAQLRLDARLRNGTWTGRLWNAHHEVDLADIRSIWNRNPSPYQVDSALPADVQDFCHREAKLGFGGVLAALYVLWANHPNRCADAMFKPYQWKVAAGCGLTVADTVITNDPDAADRFISTARGDTITKALGPTGIRRDGQATTGGTRRLTGSDLATLGGVTRTAATLQPFVPKAFEVRLTVIGEDMFPIAIHAHSEAAYVDYRSDPDNLSYKLLDLSPDLAQAVARYMEKTGLAYAAFDFVVTPDGEWVMLEANTGPQMGWLEAATGAPITEAMATLLAKGTP</sequence>
<dbReference type="Pfam" id="PF21068">
    <property type="entry name" value="ATPgraspMvdD"/>
    <property type="match status" value="1"/>
</dbReference>
<dbReference type="InterPro" id="IPR011761">
    <property type="entry name" value="ATP-grasp"/>
</dbReference>
<evidence type="ECO:0000313" key="3">
    <source>
        <dbReference type="EMBL" id="OXM43058.1"/>
    </source>
</evidence>
<dbReference type="GO" id="GO:0046872">
    <property type="term" value="F:metal ion binding"/>
    <property type="evidence" value="ECO:0007669"/>
    <property type="project" value="InterPro"/>
</dbReference>
<name>A0A229R8T8_AMYAL</name>
<dbReference type="RefSeq" id="WP_020634895.1">
    <property type="nucleotide sequence ID" value="NZ_KB913032.1"/>
</dbReference>
<reference evidence="3 4" key="1">
    <citation type="submission" date="2017-07" db="EMBL/GenBank/DDBJ databases">
        <title>Amycolatopsis alba DSM 44262 Genome sequencing and assembly.</title>
        <authorList>
            <person name="Kaur N."/>
            <person name="Mayilraj S."/>
        </authorList>
    </citation>
    <scope>NUCLEOTIDE SEQUENCE [LARGE SCALE GENOMIC DNA]</scope>
    <source>
        <strain evidence="3 4">DSM 44262</strain>
    </source>
</reference>
<dbReference type="PANTHER" id="PTHR21621">
    <property type="entry name" value="RIBOSOMAL PROTEIN S6 MODIFICATION PROTEIN"/>
    <property type="match status" value="1"/>
</dbReference>
<dbReference type="GO" id="GO:0018169">
    <property type="term" value="F:ribosomal S6-glutamic acid ligase activity"/>
    <property type="evidence" value="ECO:0007669"/>
    <property type="project" value="TreeGrafter"/>
</dbReference>
<dbReference type="GO" id="GO:0005737">
    <property type="term" value="C:cytoplasm"/>
    <property type="evidence" value="ECO:0007669"/>
    <property type="project" value="TreeGrafter"/>
</dbReference>
<dbReference type="SUPFAM" id="SSF56059">
    <property type="entry name" value="Glutathione synthetase ATP-binding domain-like"/>
    <property type="match status" value="1"/>
</dbReference>
<dbReference type="Gene3D" id="3.30.470.20">
    <property type="entry name" value="ATP-grasp fold, B domain"/>
    <property type="match status" value="1"/>
</dbReference>
<dbReference type="InterPro" id="IPR048936">
    <property type="entry name" value="MvdD-like_ATPgrasp"/>
</dbReference>
<keyword evidence="1" id="KW-0547">Nucleotide-binding</keyword>
<dbReference type="Proteomes" id="UP000215563">
    <property type="component" value="Unassembled WGS sequence"/>
</dbReference>
<protein>
    <submittedName>
        <fullName evidence="3">ATP-grasp ribosomal peptide maturase</fullName>
    </submittedName>
</protein>
<dbReference type="AlphaFoldDB" id="A0A229R8T8"/>
<feature type="domain" description="ATP-grasp" evidence="2">
    <location>
        <begin position="128"/>
        <end position="315"/>
    </location>
</feature>
<dbReference type="PANTHER" id="PTHR21621:SF0">
    <property type="entry name" value="BETA-CITRYLGLUTAMATE SYNTHASE B-RELATED"/>
    <property type="match status" value="1"/>
</dbReference>
<evidence type="ECO:0000259" key="2">
    <source>
        <dbReference type="PROSITE" id="PS50975"/>
    </source>
</evidence>
<keyword evidence="1" id="KW-0067">ATP-binding</keyword>
<dbReference type="PROSITE" id="PS50975">
    <property type="entry name" value="ATP_GRASP"/>
    <property type="match status" value="1"/>
</dbReference>
<gene>
    <name evidence="3" type="ORF">CFP75_40155</name>
</gene>
<keyword evidence="4" id="KW-1185">Reference proteome</keyword>
<proteinExistence type="predicted"/>
<organism evidence="3 4">
    <name type="scientific">Amycolatopsis alba DSM 44262</name>
    <dbReference type="NCBI Taxonomy" id="1125972"/>
    <lineage>
        <taxon>Bacteria</taxon>
        <taxon>Bacillati</taxon>
        <taxon>Actinomycetota</taxon>
        <taxon>Actinomycetes</taxon>
        <taxon>Pseudonocardiales</taxon>
        <taxon>Pseudonocardiaceae</taxon>
        <taxon>Amycolatopsis</taxon>
    </lineage>
</organism>
<dbReference type="OrthoDB" id="9794735at2"/>
<dbReference type="GO" id="GO:0009432">
    <property type="term" value="P:SOS response"/>
    <property type="evidence" value="ECO:0007669"/>
    <property type="project" value="TreeGrafter"/>
</dbReference>
<accession>A0A229R8T8</accession>
<comment type="caution">
    <text evidence="3">The sequence shown here is derived from an EMBL/GenBank/DDBJ whole genome shotgun (WGS) entry which is preliminary data.</text>
</comment>
<dbReference type="GO" id="GO:0005524">
    <property type="term" value="F:ATP binding"/>
    <property type="evidence" value="ECO:0007669"/>
    <property type="project" value="UniProtKB-UniRule"/>
</dbReference>